<feature type="transmembrane region" description="Helical" evidence="7">
    <location>
        <begin position="105"/>
        <end position="123"/>
    </location>
</feature>
<protein>
    <submittedName>
        <fullName evidence="8">Rnf-Nqr domain containing protein</fullName>
    </submittedName>
</protein>
<dbReference type="PIRSF" id="PIRSF006102">
    <property type="entry name" value="NQR_DE"/>
    <property type="match status" value="1"/>
</dbReference>
<evidence type="ECO:0000256" key="7">
    <source>
        <dbReference type="SAM" id="Phobius"/>
    </source>
</evidence>
<comment type="subcellular location">
    <subcellularLocation>
        <location evidence="1">Endomembrane system</location>
        <topology evidence="1">Multi-pass membrane protein</topology>
    </subcellularLocation>
</comment>
<feature type="transmembrane region" description="Helical" evidence="7">
    <location>
        <begin position="71"/>
        <end position="93"/>
    </location>
</feature>
<gene>
    <name evidence="8" type="ORF">ABGF40_01475</name>
</gene>
<keyword evidence="5 7" id="KW-1133">Transmembrane helix</keyword>
<evidence type="ECO:0000256" key="2">
    <source>
        <dbReference type="ARBA" id="ARBA00022448"/>
    </source>
</evidence>
<feature type="transmembrane region" description="Helical" evidence="7">
    <location>
        <begin position="129"/>
        <end position="150"/>
    </location>
</feature>
<evidence type="ECO:0000256" key="4">
    <source>
        <dbReference type="ARBA" id="ARBA00022967"/>
    </source>
</evidence>
<dbReference type="EMBL" id="JBFNFH010000002">
    <property type="protein sequence ID" value="MFM1524341.1"/>
    <property type="molecule type" value="Genomic_DNA"/>
</dbReference>
<evidence type="ECO:0000256" key="5">
    <source>
        <dbReference type="ARBA" id="ARBA00022989"/>
    </source>
</evidence>
<dbReference type="PANTHER" id="PTHR30335:SF0">
    <property type="entry name" value="ION-TRANSLOCATING OXIDOREDUCTASE COMPLEX SUBUNIT A"/>
    <property type="match status" value="1"/>
</dbReference>
<keyword evidence="9" id="KW-1185">Reference proteome</keyword>
<proteinExistence type="predicted"/>
<evidence type="ECO:0000256" key="6">
    <source>
        <dbReference type="ARBA" id="ARBA00023136"/>
    </source>
</evidence>
<accession>A0ABW9F4G8</accession>
<evidence type="ECO:0000256" key="1">
    <source>
        <dbReference type="ARBA" id="ARBA00004127"/>
    </source>
</evidence>
<dbReference type="InterPro" id="IPR003667">
    <property type="entry name" value="NqrDE/RnfAE"/>
</dbReference>
<dbReference type="Pfam" id="PF02508">
    <property type="entry name" value="Rnf-Nqr"/>
    <property type="match status" value="1"/>
</dbReference>
<feature type="transmembrane region" description="Helical" evidence="7">
    <location>
        <begin position="171"/>
        <end position="189"/>
    </location>
</feature>
<sequence>MTYISIIIAAVLVNNMVLTQIFGVNPAVASSKDLESTITMGLSITFVTVISSIVSKIFYDYVLLKFNLEYLKILSFVIIVVLVIEIFYSLVAVTSKKEYEDIKSYLPSVTANSMILGVALIVVSNNYNILSIIAYAFGVSLGFVLVTLLLNAINEKYKYANLPRHFLEKPITLFALGLMALAFYGFKGLI</sequence>
<feature type="transmembrane region" description="Helical" evidence="7">
    <location>
        <begin position="40"/>
        <end position="59"/>
    </location>
</feature>
<organism evidence="8 9">
    <name type="scientific">Helcococcus bovis</name>
    <dbReference type="NCBI Taxonomy" id="3153252"/>
    <lineage>
        <taxon>Bacteria</taxon>
        <taxon>Bacillati</taxon>
        <taxon>Bacillota</taxon>
        <taxon>Tissierellia</taxon>
        <taxon>Tissierellales</taxon>
        <taxon>Peptoniphilaceae</taxon>
        <taxon>Helcococcus</taxon>
    </lineage>
</organism>
<keyword evidence="6 7" id="KW-0472">Membrane</keyword>
<keyword evidence="4" id="KW-1278">Translocase</keyword>
<name>A0ABW9F4G8_9FIRM</name>
<dbReference type="PANTHER" id="PTHR30335">
    <property type="entry name" value="INTEGRAL MEMBRANE PROTEIN OF SOXR-REDUCING COMPLEX"/>
    <property type="match status" value="1"/>
</dbReference>
<keyword evidence="3 7" id="KW-0812">Transmembrane</keyword>
<keyword evidence="2" id="KW-0813">Transport</keyword>
<reference evidence="8 9" key="1">
    <citation type="journal article" date="2024" name="Front. Microbiol.">
        <title>Pangenomic and biochemical analyses of Helcococcus ovis reveal widespread tetracycline resistance and a novel bacterial species, Helcococcus bovis.</title>
        <authorList>
            <person name="Cunha F."/>
            <person name="Zhai Y."/>
            <person name="Casaro S."/>
            <person name="Jones K.L."/>
            <person name="Hernandez M."/>
            <person name="Bisinotto R.S."/>
            <person name="Kariyawasam S."/>
            <person name="Brown M.B."/>
            <person name="Phillips A."/>
            <person name="Jeong K.C."/>
            <person name="Galvao K.N."/>
        </authorList>
    </citation>
    <scope>NUCLEOTIDE SEQUENCE [LARGE SCALE GENOMIC DNA]</scope>
    <source>
        <strain evidence="8 9">KG197</strain>
    </source>
</reference>
<evidence type="ECO:0000256" key="3">
    <source>
        <dbReference type="ARBA" id="ARBA00022692"/>
    </source>
</evidence>
<feature type="transmembrane region" description="Helical" evidence="7">
    <location>
        <begin position="6"/>
        <end position="28"/>
    </location>
</feature>
<comment type="caution">
    <text evidence="8">The sequence shown here is derived from an EMBL/GenBank/DDBJ whole genome shotgun (WGS) entry which is preliminary data.</text>
</comment>
<evidence type="ECO:0000313" key="9">
    <source>
        <dbReference type="Proteomes" id="UP001629536"/>
    </source>
</evidence>
<dbReference type="InterPro" id="IPR050133">
    <property type="entry name" value="NqrDE/RnfAE_oxidrdctase"/>
</dbReference>
<evidence type="ECO:0000313" key="8">
    <source>
        <dbReference type="EMBL" id="MFM1524341.1"/>
    </source>
</evidence>
<dbReference type="RefSeq" id="WP_408105787.1">
    <property type="nucleotide sequence ID" value="NZ_JBFNFH010000002.1"/>
</dbReference>
<dbReference type="Proteomes" id="UP001629536">
    <property type="component" value="Unassembled WGS sequence"/>
</dbReference>